<dbReference type="PANTHER" id="PTHR43133:SF50">
    <property type="entry name" value="ECF RNA POLYMERASE SIGMA FACTOR SIGM"/>
    <property type="match status" value="1"/>
</dbReference>
<dbReference type="Pfam" id="PF08281">
    <property type="entry name" value="Sigma70_r4_2"/>
    <property type="match status" value="1"/>
</dbReference>
<dbReference type="InterPro" id="IPR039425">
    <property type="entry name" value="RNA_pol_sigma-70-like"/>
</dbReference>
<dbReference type="InterPro" id="IPR036388">
    <property type="entry name" value="WH-like_DNA-bd_sf"/>
</dbReference>
<keyword evidence="4" id="KW-0238">DNA-binding</keyword>
<dbReference type="GO" id="GO:0003677">
    <property type="term" value="F:DNA binding"/>
    <property type="evidence" value="ECO:0007669"/>
    <property type="project" value="UniProtKB-KW"/>
</dbReference>
<protein>
    <submittedName>
        <fullName evidence="7">RNA polymerase sigma-70 factor (Sigma-E family)</fullName>
    </submittedName>
</protein>
<evidence type="ECO:0000259" key="6">
    <source>
        <dbReference type="SMART" id="SM00421"/>
    </source>
</evidence>
<dbReference type="Pfam" id="PF04542">
    <property type="entry name" value="Sigma70_r2"/>
    <property type="match status" value="1"/>
</dbReference>
<comment type="similarity">
    <text evidence="1">Belongs to the sigma-70 factor family. ECF subfamily.</text>
</comment>
<keyword evidence="5" id="KW-0804">Transcription</keyword>
<dbReference type="InterPro" id="IPR013325">
    <property type="entry name" value="RNA_pol_sigma_r2"/>
</dbReference>
<dbReference type="NCBIfam" id="TIGR02937">
    <property type="entry name" value="sigma70-ECF"/>
    <property type="match status" value="1"/>
</dbReference>
<evidence type="ECO:0000256" key="2">
    <source>
        <dbReference type="ARBA" id="ARBA00023015"/>
    </source>
</evidence>
<dbReference type="GO" id="GO:0016987">
    <property type="term" value="F:sigma factor activity"/>
    <property type="evidence" value="ECO:0007669"/>
    <property type="project" value="UniProtKB-KW"/>
</dbReference>
<dbReference type="CDD" id="cd06171">
    <property type="entry name" value="Sigma70_r4"/>
    <property type="match status" value="1"/>
</dbReference>
<keyword evidence="8" id="KW-1185">Reference proteome</keyword>
<dbReference type="PANTHER" id="PTHR43133">
    <property type="entry name" value="RNA POLYMERASE ECF-TYPE SIGMA FACTO"/>
    <property type="match status" value="1"/>
</dbReference>
<dbReference type="GO" id="GO:0006352">
    <property type="term" value="P:DNA-templated transcription initiation"/>
    <property type="evidence" value="ECO:0007669"/>
    <property type="project" value="InterPro"/>
</dbReference>
<dbReference type="InterPro" id="IPR000792">
    <property type="entry name" value="Tscrpt_reg_LuxR_C"/>
</dbReference>
<dbReference type="InterPro" id="IPR014325">
    <property type="entry name" value="RNA_pol_sigma-E_actinobac"/>
</dbReference>
<dbReference type="Gene3D" id="1.10.10.10">
    <property type="entry name" value="Winged helix-like DNA-binding domain superfamily/Winged helix DNA-binding domain"/>
    <property type="match status" value="1"/>
</dbReference>
<feature type="domain" description="HTH luxR-type" evidence="6">
    <location>
        <begin position="122"/>
        <end position="178"/>
    </location>
</feature>
<name>A0A3D9SSJ9_9ACTN</name>
<sequence>MTVARTIPWVGDQVNRAHHEEFREYVSTRGAMLLRAAMQLTGDRTEAEDLLQAALAKTYLAWDRINDRSAMDGYVRRAMVNTQISWWRRRKLEIYPTDVLPDQPVDDHTRRSELHDALGRALDRLPRRQREAVMLRYYEDMPEAEIAEVLGVSVGTVKSTVSRAVAKLRDDTELEHDFAAEEPVDAPARPS</sequence>
<dbReference type="SMART" id="SM00421">
    <property type="entry name" value="HTH_LUXR"/>
    <property type="match status" value="1"/>
</dbReference>
<dbReference type="NCBIfam" id="TIGR02983">
    <property type="entry name" value="SigE-fam_strep"/>
    <property type="match status" value="1"/>
</dbReference>
<evidence type="ECO:0000256" key="5">
    <source>
        <dbReference type="ARBA" id="ARBA00023163"/>
    </source>
</evidence>
<dbReference type="Proteomes" id="UP000256661">
    <property type="component" value="Unassembled WGS sequence"/>
</dbReference>
<accession>A0A3D9SSJ9</accession>
<evidence type="ECO:0000256" key="1">
    <source>
        <dbReference type="ARBA" id="ARBA00010641"/>
    </source>
</evidence>
<dbReference type="InterPro" id="IPR014284">
    <property type="entry name" value="RNA_pol_sigma-70_dom"/>
</dbReference>
<organism evidence="7 8">
    <name type="scientific">Thermomonospora umbrina</name>
    <dbReference type="NCBI Taxonomy" id="111806"/>
    <lineage>
        <taxon>Bacteria</taxon>
        <taxon>Bacillati</taxon>
        <taxon>Actinomycetota</taxon>
        <taxon>Actinomycetes</taxon>
        <taxon>Streptosporangiales</taxon>
        <taxon>Thermomonosporaceae</taxon>
        <taxon>Thermomonospora</taxon>
    </lineage>
</organism>
<dbReference type="InterPro" id="IPR013324">
    <property type="entry name" value="RNA_pol_sigma_r3/r4-like"/>
</dbReference>
<dbReference type="InterPro" id="IPR007627">
    <property type="entry name" value="RNA_pol_sigma70_r2"/>
</dbReference>
<dbReference type="Gene3D" id="1.10.1740.10">
    <property type="match status" value="1"/>
</dbReference>
<evidence type="ECO:0000313" key="7">
    <source>
        <dbReference type="EMBL" id="REE97450.1"/>
    </source>
</evidence>
<dbReference type="InterPro" id="IPR013249">
    <property type="entry name" value="RNA_pol_sigma70_r4_t2"/>
</dbReference>
<keyword evidence="3" id="KW-0731">Sigma factor</keyword>
<evidence type="ECO:0000256" key="4">
    <source>
        <dbReference type="ARBA" id="ARBA00023125"/>
    </source>
</evidence>
<dbReference type="AlphaFoldDB" id="A0A3D9SSJ9"/>
<gene>
    <name evidence="7" type="ORF">DFJ69_2922</name>
</gene>
<proteinExistence type="inferred from homology"/>
<dbReference type="SUPFAM" id="SSF88659">
    <property type="entry name" value="Sigma3 and sigma4 domains of RNA polymerase sigma factors"/>
    <property type="match status" value="1"/>
</dbReference>
<comment type="caution">
    <text evidence="7">The sequence shown here is derived from an EMBL/GenBank/DDBJ whole genome shotgun (WGS) entry which is preliminary data.</text>
</comment>
<dbReference type="EMBL" id="QTTT01000001">
    <property type="protein sequence ID" value="REE97450.1"/>
    <property type="molecule type" value="Genomic_DNA"/>
</dbReference>
<reference evidence="7 8" key="1">
    <citation type="submission" date="2018-08" db="EMBL/GenBank/DDBJ databases">
        <title>Sequencing the genomes of 1000 actinobacteria strains.</title>
        <authorList>
            <person name="Klenk H.-P."/>
        </authorList>
    </citation>
    <scope>NUCLEOTIDE SEQUENCE [LARGE SCALE GENOMIC DNA]</scope>
    <source>
        <strain evidence="7 8">DSM 43927</strain>
    </source>
</reference>
<dbReference type="SUPFAM" id="SSF88946">
    <property type="entry name" value="Sigma2 domain of RNA polymerase sigma factors"/>
    <property type="match status" value="1"/>
</dbReference>
<evidence type="ECO:0000256" key="3">
    <source>
        <dbReference type="ARBA" id="ARBA00023082"/>
    </source>
</evidence>
<evidence type="ECO:0000313" key="8">
    <source>
        <dbReference type="Proteomes" id="UP000256661"/>
    </source>
</evidence>
<keyword evidence="2" id="KW-0805">Transcription regulation</keyword>